<dbReference type="GeneID" id="70188271"/>
<evidence type="ECO:0000313" key="1">
    <source>
        <dbReference type="EMBL" id="KAH7031166.1"/>
    </source>
</evidence>
<name>A0A9P8Y6E0_9PEZI</name>
<dbReference type="AlphaFoldDB" id="A0A9P8Y6E0"/>
<comment type="caution">
    <text evidence="1">The sequence shown here is derived from an EMBL/GenBank/DDBJ whole genome shotgun (WGS) entry which is preliminary data.</text>
</comment>
<dbReference type="Proteomes" id="UP000756346">
    <property type="component" value="Unassembled WGS sequence"/>
</dbReference>
<proteinExistence type="predicted"/>
<dbReference type="RefSeq" id="XP_046012846.1">
    <property type="nucleotide sequence ID" value="XM_046158725.1"/>
</dbReference>
<organism evidence="1 2">
    <name type="scientific">Microdochium trichocladiopsis</name>
    <dbReference type="NCBI Taxonomy" id="1682393"/>
    <lineage>
        <taxon>Eukaryota</taxon>
        <taxon>Fungi</taxon>
        <taxon>Dikarya</taxon>
        <taxon>Ascomycota</taxon>
        <taxon>Pezizomycotina</taxon>
        <taxon>Sordariomycetes</taxon>
        <taxon>Xylariomycetidae</taxon>
        <taxon>Xylariales</taxon>
        <taxon>Microdochiaceae</taxon>
        <taxon>Microdochium</taxon>
    </lineage>
</organism>
<gene>
    <name evidence="1" type="ORF">B0I36DRAFT_362903</name>
</gene>
<sequence>MHIPTQLVSALQLDRPQVHSRKHHHVYNGSGRLPLATWVRSPTIITLDDPTDPAHCDINHILVYEVVLYFGSNRACTIYRSRADFERLRQTITPWKTGPPQCIPRDHNDAAVLHQLLREALLHRPRDCALEYFLRRRMEDCGGHRC</sequence>
<accession>A0A9P8Y6E0</accession>
<dbReference type="OrthoDB" id="4576988at2759"/>
<dbReference type="EMBL" id="JAGTJQ010000005">
    <property type="protein sequence ID" value="KAH7031166.1"/>
    <property type="molecule type" value="Genomic_DNA"/>
</dbReference>
<protein>
    <submittedName>
        <fullName evidence="1">Uncharacterized protein</fullName>
    </submittedName>
</protein>
<reference evidence="1" key="1">
    <citation type="journal article" date="2021" name="Nat. Commun.">
        <title>Genetic determinants of endophytism in the Arabidopsis root mycobiome.</title>
        <authorList>
            <person name="Mesny F."/>
            <person name="Miyauchi S."/>
            <person name="Thiergart T."/>
            <person name="Pickel B."/>
            <person name="Atanasova L."/>
            <person name="Karlsson M."/>
            <person name="Huettel B."/>
            <person name="Barry K.W."/>
            <person name="Haridas S."/>
            <person name="Chen C."/>
            <person name="Bauer D."/>
            <person name="Andreopoulos W."/>
            <person name="Pangilinan J."/>
            <person name="LaButti K."/>
            <person name="Riley R."/>
            <person name="Lipzen A."/>
            <person name="Clum A."/>
            <person name="Drula E."/>
            <person name="Henrissat B."/>
            <person name="Kohler A."/>
            <person name="Grigoriev I.V."/>
            <person name="Martin F.M."/>
            <person name="Hacquard S."/>
        </authorList>
    </citation>
    <scope>NUCLEOTIDE SEQUENCE</scope>
    <source>
        <strain evidence="1">MPI-CAGE-CH-0230</strain>
    </source>
</reference>
<keyword evidence="2" id="KW-1185">Reference proteome</keyword>
<evidence type="ECO:0000313" key="2">
    <source>
        <dbReference type="Proteomes" id="UP000756346"/>
    </source>
</evidence>